<name>A0A619AH30_SALET</name>
<evidence type="ECO:0000256" key="1">
    <source>
        <dbReference type="SAM" id="SignalP"/>
    </source>
</evidence>
<dbReference type="AlphaFoldDB" id="A0A619AH30"/>
<feature type="signal peptide" evidence="1">
    <location>
        <begin position="1"/>
        <end position="24"/>
    </location>
</feature>
<protein>
    <submittedName>
        <fullName evidence="2">Uncharacterized protein</fullName>
    </submittedName>
</protein>
<comment type="caution">
    <text evidence="2">The sequence shown here is derived from an EMBL/GenBank/DDBJ whole genome shotgun (WGS) entry which is preliminary data.</text>
</comment>
<accession>A0A619AH30</accession>
<proteinExistence type="predicted"/>
<reference evidence="2" key="1">
    <citation type="submission" date="2018-07" db="EMBL/GenBank/DDBJ databases">
        <authorList>
            <consortium name="PulseNet: The National Subtyping Network for Foodborne Disease Surveillance"/>
            <person name="Tarr C.L."/>
            <person name="Trees E."/>
            <person name="Katz L.S."/>
            <person name="Carleton-Romer H.A."/>
            <person name="Stroika S."/>
            <person name="Kucerova Z."/>
            <person name="Roache K.F."/>
            <person name="Sabol A.L."/>
            <person name="Besser J."/>
            <person name="Gerner-Smidt P."/>
        </authorList>
    </citation>
    <scope>NUCLEOTIDE SEQUENCE</scope>
    <source>
        <strain evidence="2">PNUSAS001246</strain>
    </source>
</reference>
<organism evidence="2">
    <name type="scientific">Salmonella enterica subsp. enterica serovar Panama</name>
    <dbReference type="NCBI Taxonomy" id="29472"/>
    <lineage>
        <taxon>Bacteria</taxon>
        <taxon>Pseudomonadati</taxon>
        <taxon>Pseudomonadota</taxon>
        <taxon>Gammaproteobacteria</taxon>
        <taxon>Enterobacterales</taxon>
        <taxon>Enterobacteriaceae</taxon>
        <taxon>Salmonella</taxon>
    </lineage>
</organism>
<feature type="chain" id="PRO_5026071199" evidence="1">
    <location>
        <begin position="25"/>
        <end position="207"/>
    </location>
</feature>
<dbReference type="EMBL" id="AAKZQX010000045">
    <property type="protein sequence ID" value="ECX6035215.1"/>
    <property type="molecule type" value="Genomic_DNA"/>
</dbReference>
<gene>
    <name evidence="2" type="ORF">ATT75_21015</name>
</gene>
<evidence type="ECO:0000313" key="2">
    <source>
        <dbReference type="EMBL" id="ECX6035215.1"/>
    </source>
</evidence>
<keyword evidence="1" id="KW-0732">Signal</keyword>
<sequence>MKTTLFTAGQIMACLLLLSPGASGGDHKDVSANFHLKATYRNTTCGKELTTSGDISDSTIDFGTFSSDAVEKTRSVVLTLTCDSDLPETVKIGFSVMGQAHVDGTEKNRLYPSDPSGNIQENLYYDWVWGNKITDAVKNTPVDSAHKGVSSVDLSGASSADVYEIVLQSEGVKSLNFPLEITRDVNDVNKLAAGDYSANVTVTVTYD</sequence>